<dbReference type="AlphaFoldDB" id="A0A268F2Z1"/>
<keyword evidence="1" id="KW-1133">Transmembrane helix</keyword>
<protein>
    <submittedName>
        <fullName evidence="2">Uncharacterized protein</fullName>
    </submittedName>
</protein>
<keyword evidence="1" id="KW-0472">Membrane</keyword>
<evidence type="ECO:0000313" key="2">
    <source>
        <dbReference type="EMBL" id="PAD79756.1"/>
    </source>
</evidence>
<dbReference type="RefSeq" id="WP_095263553.1">
    <property type="nucleotide sequence ID" value="NZ_NPBY01000010.1"/>
</dbReference>
<sequence length="177" mass="19682">MKLRIVPIALTVVLSSVVLFGGWFLYQKLAVQSPLHQIVSTYDGVKSAHIDIKQDTVNLKLDLEPDTNLQGLVQKIQQEGTSVIGSKELKIDVEDHSSEELNEWWDRAMLSVAEAMDNRQYTGIQTSLEQLAQASPHLQAKASIDDKNVYVSLSDGKSAKFIILPRQGGQMGVWNHV</sequence>
<name>A0A268F2Z1_9BACL</name>
<keyword evidence="1" id="KW-0812">Transmembrane</keyword>
<gene>
    <name evidence="2" type="ORF">CHH67_03300</name>
</gene>
<evidence type="ECO:0000313" key="3">
    <source>
        <dbReference type="Proteomes" id="UP000215596"/>
    </source>
</evidence>
<proteinExistence type="predicted"/>
<accession>A0A268F2Z1</accession>
<organism evidence="2 3">
    <name type="scientific">Paenibacillus campinasensis</name>
    <dbReference type="NCBI Taxonomy" id="66347"/>
    <lineage>
        <taxon>Bacteria</taxon>
        <taxon>Bacillati</taxon>
        <taxon>Bacillota</taxon>
        <taxon>Bacilli</taxon>
        <taxon>Bacillales</taxon>
        <taxon>Paenibacillaceae</taxon>
        <taxon>Paenibacillus</taxon>
    </lineage>
</organism>
<reference evidence="2 3" key="1">
    <citation type="submission" date="2017-07" db="EMBL/GenBank/DDBJ databases">
        <title>Isolation and whole genome analysis of endospore-forming bacteria from heroin.</title>
        <authorList>
            <person name="Kalinowski J."/>
            <person name="Ahrens B."/>
            <person name="Al-Dilaimi A."/>
            <person name="Winkler A."/>
            <person name="Wibberg D."/>
            <person name="Schleenbecker U."/>
            <person name="Ruckert C."/>
            <person name="Wolfel R."/>
            <person name="Grass G."/>
        </authorList>
    </citation>
    <scope>NUCLEOTIDE SEQUENCE [LARGE SCALE GENOMIC DNA]</scope>
    <source>
        <strain evidence="2 3">7537-G1</strain>
    </source>
</reference>
<comment type="caution">
    <text evidence="2">The sequence shown here is derived from an EMBL/GenBank/DDBJ whole genome shotgun (WGS) entry which is preliminary data.</text>
</comment>
<evidence type="ECO:0000256" key="1">
    <source>
        <dbReference type="SAM" id="Phobius"/>
    </source>
</evidence>
<dbReference type="EMBL" id="NPBY01000010">
    <property type="protein sequence ID" value="PAD79756.1"/>
    <property type="molecule type" value="Genomic_DNA"/>
</dbReference>
<dbReference type="Proteomes" id="UP000215596">
    <property type="component" value="Unassembled WGS sequence"/>
</dbReference>
<feature type="transmembrane region" description="Helical" evidence="1">
    <location>
        <begin position="6"/>
        <end position="26"/>
    </location>
</feature>
<dbReference type="OrthoDB" id="2652483at2"/>